<protein>
    <submittedName>
        <fullName evidence="1">Uncharacterized protein DUF2550</fullName>
    </submittedName>
</protein>
<dbReference type="OrthoDB" id="3267160at2"/>
<dbReference type="InterPro" id="IPR019675">
    <property type="entry name" value="DUF2550"/>
</dbReference>
<dbReference type="Pfam" id="PF10739">
    <property type="entry name" value="DUF2550"/>
    <property type="match status" value="1"/>
</dbReference>
<evidence type="ECO:0000313" key="2">
    <source>
        <dbReference type="Proteomes" id="UP000225548"/>
    </source>
</evidence>
<sequence>MRILLWCVVGLLLVALVLVTWGFSRLRAVSRLAFSFEAAGRMSGRDESQAVWHAGFAVYRDDRIDWWRSWSLRPRPQHQWLRENLTIVGRVELADAAAPELWLVQCLYEDTTFELTMSVGAYSGFSSWLESAPPSRRYPVV</sequence>
<gene>
    <name evidence="1" type="ORF">ATL42_0466</name>
</gene>
<reference evidence="1 2" key="1">
    <citation type="submission" date="2017-10" db="EMBL/GenBank/DDBJ databases">
        <title>Sequencing the genomes of 1000 actinobacteria strains.</title>
        <authorList>
            <person name="Klenk H.-P."/>
        </authorList>
    </citation>
    <scope>NUCLEOTIDE SEQUENCE [LARGE SCALE GENOMIC DNA]</scope>
    <source>
        <strain evidence="1 2">DSM 18966</strain>
    </source>
</reference>
<comment type="caution">
    <text evidence="1">The sequence shown here is derived from an EMBL/GenBank/DDBJ whole genome shotgun (WGS) entry which is preliminary data.</text>
</comment>
<keyword evidence="2" id="KW-1185">Reference proteome</keyword>
<organism evidence="1 2">
    <name type="scientific">Sanguibacter antarcticus</name>
    <dbReference type="NCBI Taxonomy" id="372484"/>
    <lineage>
        <taxon>Bacteria</taxon>
        <taxon>Bacillati</taxon>
        <taxon>Actinomycetota</taxon>
        <taxon>Actinomycetes</taxon>
        <taxon>Micrococcales</taxon>
        <taxon>Sanguibacteraceae</taxon>
        <taxon>Sanguibacter</taxon>
    </lineage>
</organism>
<dbReference type="EMBL" id="PDJG01000001">
    <property type="protein sequence ID" value="PFG32625.1"/>
    <property type="molecule type" value="Genomic_DNA"/>
</dbReference>
<dbReference type="Proteomes" id="UP000225548">
    <property type="component" value="Unassembled WGS sequence"/>
</dbReference>
<proteinExistence type="predicted"/>
<dbReference type="AlphaFoldDB" id="A0A2A9E2P3"/>
<evidence type="ECO:0000313" key="1">
    <source>
        <dbReference type="EMBL" id="PFG32625.1"/>
    </source>
</evidence>
<accession>A0A2A9E2P3</accession>
<dbReference type="RefSeq" id="WP_098453969.1">
    <property type="nucleotide sequence ID" value="NZ_PDJG01000001.1"/>
</dbReference>
<name>A0A2A9E2P3_9MICO</name>